<reference evidence="8" key="1">
    <citation type="journal article" date="2018" name="Gigascience">
        <title>Genome assembly of the Pink Ipe (Handroanthus impetiginosus, Bignoniaceae), a highly valued, ecologically keystone Neotropical timber forest tree.</title>
        <authorList>
            <person name="Silva-Junior O.B."/>
            <person name="Grattapaglia D."/>
            <person name="Novaes E."/>
            <person name="Collevatti R.G."/>
        </authorList>
    </citation>
    <scope>NUCLEOTIDE SEQUENCE [LARGE SCALE GENOMIC DNA]</scope>
    <source>
        <strain evidence="8">cv. UFG-1</strain>
    </source>
</reference>
<name>A0A2G9H2M8_9LAMI</name>
<keyword evidence="4 5" id="KW-0472">Membrane</keyword>
<evidence type="ECO:0000256" key="3">
    <source>
        <dbReference type="ARBA" id="ARBA00022989"/>
    </source>
</evidence>
<dbReference type="EMBL" id="NKXS01002866">
    <property type="protein sequence ID" value="PIN11768.1"/>
    <property type="molecule type" value="Genomic_DNA"/>
</dbReference>
<evidence type="ECO:0000256" key="2">
    <source>
        <dbReference type="ARBA" id="ARBA00022692"/>
    </source>
</evidence>
<dbReference type="GO" id="GO:0005254">
    <property type="term" value="F:chloride channel activity"/>
    <property type="evidence" value="ECO:0007669"/>
    <property type="project" value="TreeGrafter"/>
</dbReference>
<evidence type="ECO:0000313" key="7">
    <source>
        <dbReference type="EMBL" id="PIN11768.1"/>
    </source>
</evidence>
<accession>A0A2G9H2M8</accession>
<evidence type="ECO:0000256" key="4">
    <source>
        <dbReference type="ARBA" id="ARBA00023136"/>
    </source>
</evidence>
<sequence length="149" mass="16962">MIMMFACAFPLAFTFAIVNNIMEIRTDALKLLAMMRRPIPRADATIGAWLNIFQFLIIMSICTNSALLVCLYDAEGTWSLSPGLAAILVMEHLLLFIKFGFSRIVPEEPAWVRAARRKNATQAEQMCSKQLLRSISGDEKRFREMKKNE</sequence>
<feature type="transmembrane region" description="Helical" evidence="5">
    <location>
        <begin position="52"/>
        <end position="72"/>
    </location>
</feature>
<dbReference type="Proteomes" id="UP000231279">
    <property type="component" value="Unassembled WGS sequence"/>
</dbReference>
<evidence type="ECO:0000259" key="6">
    <source>
        <dbReference type="Pfam" id="PF04547"/>
    </source>
</evidence>
<organism evidence="7 8">
    <name type="scientific">Handroanthus impetiginosus</name>
    <dbReference type="NCBI Taxonomy" id="429701"/>
    <lineage>
        <taxon>Eukaryota</taxon>
        <taxon>Viridiplantae</taxon>
        <taxon>Streptophyta</taxon>
        <taxon>Embryophyta</taxon>
        <taxon>Tracheophyta</taxon>
        <taxon>Spermatophyta</taxon>
        <taxon>Magnoliopsida</taxon>
        <taxon>eudicotyledons</taxon>
        <taxon>Gunneridae</taxon>
        <taxon>Pentapetalae</taxon>
        <taxon>asterids</taxon>
        <taxon>lamiids</taxon>
        <taxon>Lamiales</taxon>
        <taxon>Bignoniaceae</taxon>
        <taxon>Crescentiina</taxon>
        <taxon>Tabebuia alliance</taxon>
        <taxon>Handroanthus</taxon>
    </lineage>
</organism>
<proteinExistence type="predicted"/>
<feature type="domain" description="Anoctamin transmembrane" evidence="6">
    <location>
        <begin position="1"/>
        <end position="118"/>
    </location>
</feature>
<keyword evidence="8" id="KW-1185">Reference proteome</keyword>
<gene>
    <name evidence="7" type="ORF">CDL12_15634</name>
</gene>
<dbReference type="GO" id="GO:0016020">
    <property type="term" value="C:membrane"/>
    <property type="evidence" value="ECO:0007669"/>
    <property type="project" value="UniProtKB-SubCell"/>
</dbReference>
<dbReference type="STRING" id="429701.A0A2G9H2M8"/>
<dbReference type="PANTHER" id="PTHR12308:SF73">
    <property type="entry name" value="ANOCTAMIN"/>
    <property type="match status" value="1"/>
</dbReference>
<protein>
    <recommendedName>
        <fullName evidence="6">Anoctamin transmembrane domain-containing protein</fullName>
    </recommendedName>
</protein>
<comment type="caution">
    <text evidence="7">The sequence shown here is derived from an EMBL/GenBank/DDBJ whole genome shotgun (WGS) entry which is preliminary data.</text>
</comment>
<dbReference type="AlphaFoldDB" id="A0A2G9H2M8"/>
<dbReference type="OrthoDB" id="296386at2759"/>
<evidence type="ECO:0000313" key="8">
    <source>
        <dbReference type="Proteomes" id="UP000231279"/>
    </source>
</evidence>
<feature type="transmembrane region" description="Helical" evidence="5">
    <location>
        <begin position="84"/>
        <end position="101"/>
    </location>
</feature>
<dbReference type="PANTHER" id="PTHR12308">
    <property type="entry name" value="ANOCTAMIN"/>
    <property type="match status" value="1"/>
</dbReference>
<dbReference type="Pfam" id="PF04547">
    <property type="entry name" value="Anoctamin"/>
    <property type="match status" value="1"/>
</dbReference>
<dbReference type="InterPro" id="IPR007632">
    <property type="entry name" value="Anoctamin"/>
</dbReference>
<evidence type="ECO:0000256" key="1">
    <source>
        <dbReference type="ARBA" id="ARBA00004141"/>
    </source>
</evidence>
<keyword evidence="2 5" id="KW-0812">Transmembrane</keyword>
<comment type="subcellular location">
    <subcellularLocation>
        <location evidence="1">Membrane</location>
        <topology evidence="1">Multi-pass membrane protein</topology>
    </subcellularLocation>
</comment>
<evidence type="ECO:0000256" key="5">
    <source>
        <dbReference type="SAM" id="Phobius"/>
    </source>
</evidence>
<keyword evidence="3 5" id="KW-1133">Transmembrane helix</keyword>
<dbReference type="InterPro" id="IPR049452">
    <property type="entry name" value="Anoctamin_TM"/>
</dbReference>